<evidence type="ECO:0000256" key="15">
    <source>
        <dbReference type="ARBA" id="ARBA00030048"/>
    </source>
</evidence>
<comment type="catalytic activity">
    <reaction evidence="19">
        <text>10-formyltetrahydrofolyl-(gamma-L-Glu)(n) + L-glutamate + ATP = 10-formyltetrahydrofolyl-(gamma-L-Glu)(n+1) + ADP + phosphate + H(+)</text>
        <dbReference type="Rhea" id="RHEA:51904"/>
        <dbReference type="Rhea" id="RHEA-COMP:13088"/>
        <dbReference type="Rhea" id="RHEA-COMP:14300"/>
        <dbReference type="ChEBI" id="CHEBI:15378"/>
        <dbReference type="ChEBI" id="CHEBI:29985"/>
        <dbReference type="ChEBI" id="CHEBI:30616"/>
        <dbReference type="ChEBI" id="CHEBI:43474"/>
        <dbReference type="ChEBI" id="CHEBI:134413"/>
        <dbReference type="ChEBI" id="CHEBI:456216"/>
        <dbReference type="EC" id="6.3.2.17"/>
    </reaction>
</comment>
<dbReference type="Pfam" id="PF02875">
    <property type="entry name" value="Mur_ligase_C"/>
    <property type="match status" value="1"/>
</dbReference>
<dbReference type="Pfam" id="PF08245">
    <property type="entry name" value="Mur_ligase_M"/>
    <property type="match status" value="1"/>
</dbReference>
<evidence type="ECO:0000256" key="23">
    <source>
        <dbReference type="SAM" id="MobiDB-lite"/>
    </source>
</evidence>
<evidence type="ECO:0000256" key="9">
    <source>
        <dbReference type="ARBA" id="ARBA00022598"/>
    </source>
</evidence>
<evidence type="ECO:0000313" key="27">
    <source>
        <dbReference type="Proteomes" id="UP000623250"/>
    </source>
</evidence>
<evidence type="ECO:0000256" key="5">
    <source>
        <dbReference type="ARBA" id="ARBA00008276"/>
    </source>
</evidence>
<dbReference type="GO" id="GO:0046656">
    <property type="term" value="P:folic acid biosynthetic process"/>
    <property type="evidence" value="ECO:0007669"/>
    <property type="project" value="UniProtKB-KW"/>
</dbReference>
<dbReference type="GO" id="GO:0008841">
    <property type="term" value="F:dihydrofolate synthase activity"/>
    <property type="evidence" value="ECO:0007669"/>
    <property type="project" value="UniProtKB-EC"/>
</dbReference>
<dbReference type="InterPro" id="IPR004101">
    <property type="entry name" value="Mur_ligase_C"/>
</dbReference>
<evidence type="ECO:0000256" key="17">
    <source>
        <dbReference type="ARBA" id="ARBA00032510"/>
    </source>
</evidence>
<evidence type="ECO:0000256" key="21">
    <source>
        <dbReference type="ARBA" id="ARBA00049161"/>
    </source>
</evidence>
<dbReference type="InterPro" id="IPR036615">
    <property type="entry name" value="Mur_ligase_C_dom_sf"/>
</dbReference>
<evidence type="ECO:0000256" key="2">
    <source>
        <dbReference type="ARBA" id="ARBA00002714"/>
    </source>
</evidence>
<organism evidence="26 27">
    <name type="scientific">Rhodomicrobium udaipurense</name>
    <dbReference type="NCBI Taxonomy" id="1202716"/>
    <lineage>
        <taxon>Bacteria</taxon>
        <taxon>Pseudomonadati</taxon>
        <taxon>Pseudomonadota</taxon>
        <taxon>Alphaproteobacteria</taxon>
        <taxon>Hyphomicrobiales</taxon>
        <taxon>Hyphomicrobiaceae</taxon>
        <taxon>Rhodomicrobium</taxon>
    </lineage>
</organism>
<evidence type="ECO:0000256" key="3">
    <source>
        <dbReference type="ARBA" id="ARBA00004799"/>
    </source>
</evidence>
<dbReference type="SUPFAM" id="SSF53623">
    <property type="entry name" value="MurD-like peptide ligases, catalytic domain"/>
    <property type="match status" value="1"/>
</dbReference>
<comment type="caution">
    <text evidence="26">The sequence shown here is derived from an EMBL/GenBank/DDBJ whole genome shotgun (WGS) entry which is preliminary data.</text>
</comment>
<evidence type="ECO:0000256" key="12">
    <source>
        <dbReference type="ARBA" id="ARBA00022840"/>
    </source>
</evidence>
<dbReference type="GO" id="GO:0046872">
    <property type="term" value="F:metal ion binding"/>
    <property type="evidence" value="ECO:0007669"/>
    <property type="project" value="UniProtKB-KW"/>
</dbReference>
<dbReference type="EC" id="6.3.2.12" evidence="6"/>
<comment type="similarity">
    <text evidence="5 22">Belongs to the folylpolyglutamate synthase family.</text>
</comment>
<keyword evidence="9 22" id="KW-0436">Ligase</keyword>
<evidence type="ECO:0000256" key="22">
    <source>
        <dbReference type="PIRNR" id="PIRNR001563"/>
    </source>
</evidence>
<comment type="pathway">
    <text evidence="3">Cofactor biosynthesis; tetrahydrofolate biosynthesis; 7,8-dihydrofolate from 2-amino-4-hydroxy-6-hydroxymethyl-7,8-dihydropteridine diphosphate and 4-aminobenzoate: step 2/2.</text>
</comment>
<evidence type="ECO:0000256" key="1">
    <source>
        <dbReference type="ARBA" id="ARBA00001946"/>
    </source>
</evidence>
<comment type="cofactor">
    <cofactor evidence="1">
        <name>Mg(2+)</name>
        <dbReference type="ChEBI" id="CHEBI:18420"/>
    </cofactor>
</comment>
<dbReference type="PROSITE" id="PS01012">
    <property type="entry name" value="FOLYLPOLYGLU_SYNT_2"/>
    <property type="match status" value="1"/>
</dbReference>
<dbReference type="InterPro" id="IPR036565">
    <property type="entry name" value="Mur-like_cat_sf"/>
</dbReference>
<evidence type="ECO:0000256" key="7">
    <source>
        <dbReference type="ARBA" id="ARBA00013025"/>
    </source>
</evidence>
<dbReference type="NCBIfam" id="TIGR01499">
    <property type="entry name" value="folC"/>
    <property type="match status" value="1"/>
</dbReference>
<evidence type="ECO:0000256" key="20">
    <source>
        <dbReference type="ARBA" id="ARBA00049035"/>
    </source>
</evidence>
<protein>
    <recommendedName>
        <fullName evidence="8">Dihydrofolate synthase/folylpolyglutamate synthase</fullName>
        <ecNumber evidence="6">6.3.2.12</ecNumber>
        <ecNumber evidence="7">6.3.2.17</ecNumber>
    </recommendedName>
    <alternativeName>
        <fullName evidence="17">Folylpoly-gamma-glutamate synthetase-dihydrofolate synthetase</fullName>
    </alternativeName>
    <alternativeName>
        <fullName evidence="15">Folylpolyglutamate synthetase</fullName>
    </alternativeName>
    <alternativeName>
        <fullName evidence="16">Tetrahydrofolylpolyglutamate synthase</fullName>
    </alternativeName>
</protein>
<evidence type="ECO:0000313" key="26">
    <source>
        <dbReference type="EMBL" id="MBJ7543538.1"/>
    </source>
</evidence>
<keyword evidence="11 22" id="KW-0547">Nucleotide-binding</keyword>
<name>A0A8I1KLJ6_9HYPH</name>
<dbReference type="GO" id="GO:0004326">
    <property type="term" value="F:tetrahydrofolylpolyglutamate synthase activity"/>
    <property type="evidence" value="ECO:0007669"/>
    <property type="project" value="UniProtKB-EC"/>
</dbReference>
<dbReference type="GO" id="GO:0005524">
    <property type="term" value="F:ATP binding"/>
    <property type="evidence" value="ECO:0007669"/>
    <property type="project" value="UniProtKB-KW"/>
</dbReference>
<dbReference type="Gene3D" id="3.40.1190.10">
    <property type="entry name" value="Mur-like, catalytic domain"/>
    <property type="match status" value="1"/>
</dbReference>
<dbReference type="Proteomes" id="UP000623250">
    <property type="component" value="Unassembled WGS sequence"/>
</dbReference>
<evidence type="ECO:0000256" key="16">
    <source>
        <dbReference type="ARBA" id="ARBA00030592"/>
    </source>
</evidence>
<dbReference type="InterPro" id="IPR013221">
    <property type="entry name" value="Mur_ligase_cen"/>
</dbReference>
<comment type="function">
    <text evidence="2">Functions in two distinct reactions of the de novo folate biosynthetic pathway. Catalyzes the addition of a glutamate residue to dihydropteroate (7,8-dihydropteroate or H2Pte) to form dihydrofolate (7,8-dihydrofolate monoglutamate or H2Pte-Glu). Also catalyzes successive additions of L-glutamate to tetrahydrofolate or 10-formyltetrahydrofolate or 5,10-methylenetetrahydrofolate, leading to folylpolyglutamate derivatives.</text>
</comment>
<dbReference type="InterPro" id="IPR018109">
    <property type="entry name" value="Folylpolyglutamate_synth_CS"/>
</dbReference>
<dbReference type="RefSeq" id="WP_199502375.1">
    <property type="nucleotide sequence ID" value="NZ_JAEMUK010000014.1"/>
</dbReference>
<feature type="region of interest" description="Disordered" evidence="23">
    <location>
        <begin position="1"/>
        <end position="21"/>
    </location>
</feature>
<dbReference type="PANTHER" id="PTHR11136:SF0">
    <property type="entry name" value="DIHYDROFOLATE SYNTHETASE-RELATED"/>
    <property type="match status" value="1"/>
</dbReference>
<reference evidence="26 27" key="1">
    <citation type="submission" date="2020-12" db="EMBL/GenBank/DDBJ databases">
        <title>Revised draft genomes of Rhodomicrobium vannielii ATCC 17100 and Rhodomicrobium udaipurense JA643.</title>
        <authorList>
            <person name="Conners E.M."/>
            <person name="Davenport E.J."/>
            <person name="Bose A."/>
        </authorList>
    </citation>
    <scope>NUCLEOTIDE SEQUENCE [LARGE SCALE GENOMIC DNA]</scope>
    <source>
        <strain evidence="26 27">JA643</strain>
    </source>
</reference>
<evidence type="ECO:0000256" key="13">
    <source>
        <dbReference type="ARBA" id="ARBA00022842"/>
    </source>
</evidence>
<accession>A0A8I1KLJ6</accession>
<proteinExistence type="inferred from homology"/>
<dbReference type="InterPro" id="IPR001645">
    <property type="entry name" value="Folylpolyglutamate_synth"/>
</dbReference>
<evidence type="ECO:0000256" key="18">
    <source>
        <dbReference type="ARBA" id="ARBA00047493"/>
    </source>
</evidence>
<keyword evidence="12 22" id="KW-0067">ATP-binding</keyword>
<gene>
    <name evidence="26" type="ORF">JDN41_08200</name>
</gene>
<dbReference type="SUPFAM" id="SSF53244">
    <property type="entry name" value="MurD-like peptide ligases, peptide-binding domain"/>
    <property type="match status" value="1"/>
</dbReference>
<dbReference type="PANTHER" id="PTHR11136">
    <property type="entry name" value="FOLYLPOLYGLUTAMATE SYNTHASE-RELATED"/>
    <property type="match status" value="1"/>
</dbReference>
<evidence type="ECO:0000256" key="19">
    <source>
        <dbReference type="ARBA" id="ARBA00047808"/>
    </source>
</evidence>
<evidence type="ECO:0000256" key="4">
    <source>
        <dbReference type="ARBA" id="ARBA00005150"/>
    </source>
</evidence>
<dbReference type="UniPathway" id="UPA00077">
    <property type="reaction ID" value="UER00157"/>
</dbReference>
<dbReference type="PIRSF" id="PIRSF001563">
    <property type="entry name" value="Folylpolyglu_synth"/>
    <property type="match status" value="1"/>
</dbReference>
<dbReference type="AlphaFoldDB" id="A0A8I1KLJ6"/>
<keyword evidence="14" id="KW-0289">Folate biosynthesis</keyword>
<dbReference type="EMBL" id="JAEMUK010000014">
    <property type="protein sequence ID" value="MBJ7543538.1"/>
    <property type="molecule type" value="Genomic_DNA"/>
</dbReference>
<keyword evidence="27" id="KW-1185">Reference proteome</keyword>
<evidence type="ECO:0000256" key="11">
    <source>
        <dbReference type="ARBA" id="ARBA00022741"/>
    </source>
</evidence>
<dbReference type="GO" id="GO:0046654">
    <property type="term" value="P:tetrahydrofolate biosynthetic process"/>
    <property type="evidence" value="ECO:0007669"/>
    <property type="project" value="UniProtKB-UniPathway"/>
</dbReference>
<evidence type="ECO:0000256" key="6">
    <source>
        <dbReference type="ARBA" id="ARBA00013023"/>
    </source>
</evidence>
<evidence type="ECO:0000256" key="8">
    <source>
        <dbReference type="ARBA" id="ARBA00019357"/>
    </source>
</evidence>
<feature type="domain" description="Mur ligase central" evidence="25">
    <location>
        <begin position="64"/>
        <end position="284"/>
    </location>
</feature>
<keyword evidence="10" id="KW-0479">Metal-binding</keyword>
<sequence length="457" mass="48210">MSKAGHTRAPHNSSDISLSSPSDSLLARLQTLHPKSIDLSLGRVHRLLRALGDPHRSIPPVVHVAGTNGKGSVVAFLKAMLEASGYRAHVFTSPHLVRFHERIQLAAQGGARPISESHLADVLARTETANRGEPITFFEITTAAAFLAFAENPADIVLLETGLGGRLDATNVIDEPLATVLTAISIDHCSYLGDSIEAIAGEKAGILKRGRPAIVSRQSDEAMHVIAMRAAALEAPVSAAGASWDVFEQQGHLVYQDEESLLDLPLPRLVGRHQFENAGTAIASARNLEGFHVSEAAIAKGITSAVWPARLERLGPGHLHALAPEGSEIWVDGGHNPAAGEVVARALADLEERVSSPIHLIVGMLSTKDAGGFLRHFQGLPELTATVDIEGQTSAYKADELAAIARREGLAAEPAGSLEEAFANSRAAAKGPVRIVIAGSLYLAGQVLAAHAEEPHD</sequence>
<comment type="catalytic activity">
    <reaction evidence="21">
        <text>7,8-dihydropteroate + L-glutamate + ATP = 7,8-dihydrofolate + ADP + phosphate + H(+)</text>
        <dbReference type="Rhea" id="RHEA:23584"/>
        <dbReference type="ChEBI" id="CHEBI:15378"/>
        <dbReference type="ChEBI" id="CHEBI:17839"/>
        <dbReference type="ChEBI" id="CHEBI:29985"/>
        <dbReference type="ChEBI" id="CHEBI:30616"/>
        <dbReference type="ChEBI" id="CHEBI:43474"/>
        <dbReference type="ChEBI" id="CHEBI:57451"/>
        <dbReference type="ChEBI" id="CHEBI:456216"/>
        <dbReference type="EC" id="6.3.2.12"/>
    </reaction>
</comment>
<dbReference type="EC" id="6.3.2.17" evidence="7"/>
<feature type="domain" description="Mur ligase C-terminal" evidence="24">
    <location>
        <begin position="326"/>
        <end position="440"/>
    </location>
</feature>
<comment type="pathway">
    <text evidence="4">Cofactor biosynthesis; tetrahydrofolylpolyglutamate biosynthesis.</text>
</comment>
<dbReference type="Gene3D" id="3.90.190.20">
    <property type="entry name" value="Mur ligase, C-terminal domain"/>
    <property type="match status" value="1"/>
</dbReference>
<keyword evidence="13" id="KW-0460">Magnesium</keyword>
<dbReference type="FunFam" id="3.40.1190.10:FF:000011">
    <property type="entry name" value="Folylpolyglutamate synthase/dihydrofolate synthase"/>
    <property type="match status" value="1"/>
</dbReference>
<evidence type="ECO:0000256" key="14">
    <source>
        <dbReference type="ARBA" id="ARBA00022909"/>
    </source>
</evidence>
<comment type="catalytic activity">
    <reaction evidence="18">
        <text>(6S)-5,6,7,8-tetrahydrofolyl-(gamma-L-Glu)(n) + L-glutamate + ATP = (6S)-5,6,7,8-tetrahydrofolyl-(gamma-L-Glu)(n+1) + ADP + phosphate + H(+)</text>
        <dbReference type="Rhea" id="RHEA:10580"/>
        <dbReference type="Rhea" id="RHEA-COMP:14738"/>
        <dbReference type="Rhea" id="RHEA-COMP:14740"/>
        <dbReference type="ChEBI" id="CHEBI:15378"/>
        <dbReference type="ChEBI" id="CHEBI:29985"/>
        <dbReference type="ChEBI" id="CHEBI:30616"/>
        <dbReference type="ChEBI" id="CHEBI:43474"/>
        <dbReference type="ChEBI" id="CHEBI:141005"/>
        <dbReference type="ChEBI" id="CHEBI:456216"/>
        <dbReference type="EC" id="6.3.2.17"/>
    </reaction>
</comment>
<comment type="catalytic activity">
    <reaction evidence="20">
        <text>(6R)-5,10-methylenetetrahydrofolyl-(gamma-L-Glu)(n) + L-glutamate + ATP = (6R)-5,10-methylenetetrahydrofolyl-(gamma-L-Glu)(n+1) + ADP + phosphate + H(+)</text>
        <dbReference type="Rhea" id="RHEA:51912"/>
        <dbReference type="Rhea" id="RHEA-COMP:13257"/>
        <dbReference type="Rhea" id="RHEA-COMP:13258"/>
        <dbReference type="ChEBI" id="CHEBI:15378"/>
        <dbReference type="ChEBI" id="CHEBI:29985"/>
        <dbReference type="ChEBI" id="CHEBI:30616"/>
        <dbReference type="ChEBI" id="CHEBI:43474"/>
        <dbReference type="ChEBI" id="CHEBI:136572"/>
        <dbReference type="ChEBI" id="CHEBI:456216"/>
        <dbReference type="EC" id="6.3.2.17"/>
    </reaction>
</comment>
<evidence type="ECO:0000259" key="24">
    <source>
        <dbReference type="Pfam" id="PF02875"/>
    </source>
</evidence>
<evidence type="ECO:0000256" key="10">
    <source>
        <dbReference type="ARBA" id="ARBA00022723"/>
    </source>
</evidence>
<dbReference type="GO" id="GO:0005737">
    <property type="term" value="C:cytoplasm"/>
    <property type="evidence" value="ECO:0007669"/>
    <property type="project" value="TreeGrafter"/>
</dbReference>
<evidence type="ECO:0000259" key="25">
    <source>
        <dbReference type="Pfam" id="PF08245"/>
    </source>
</evidence>